<accession>A0A2A6RLL3</accession>
<evidence type="ECO:0000256" key="5">
    <source>
        <dbReference type="SAM" id="MobiDB-lite"/>
    </source>
</evidence>
<dbReference type="PROSITE" id="PS50126">
    <property type="entry name" value="S1"/>
    <property type="match status" value="4"/>
</dbReference>
<dbReference type="FunFam" id="2.40.50.140:FF:000039">
    <property type="entry name" value="30S ribosomal protein S1"/>
    <property type="match status" value="1"/>
</dbReference>
<dbReference type="EMBL" id="NQWI01000021">
    <property type="protein sequence ID" value="PDW03786.1"/>
    <property type="molecule type" value="Genomic_DNA"/>
</dbReference>
<evidence type="ECO:0000313" key="8">
    <source>
        <dbReference type="Proteomes" id="UP000220527"/>
    </source>
</evidence>
<evidence type="ECO:0000256" key="3">
    <source>
        <dbReference type="ARBA" id="ARBA00023274"/>
    </source>
</evidence>
<dbReference type="InterPro" id="IPR012340">
    <property type="entry name" value="NA-bd_OB-fold"/>
</dbReference>
<comment type="similarity">
    <text evidence="1">Belongs to the bacterial ribosomal protein bS1 family.</text>
</comment>
<dbReference type="GO" id="GO:0022627">
    <property type="term" value="C:cytosolic small ribosomal subunit"/>
    <property type="evidence" value="ECO:0007669"/>
    <property type="project" value="TreeGrafter"/>
</dbReference>
<evidence type="ECO:0000256" key="1">
    <source>
        <dbReference type="ARBA" id="ARBA00006767"/>
    </source>
</evidence>
<dbReference type="PANTHER" id="PTHR10724:SF7">
    <property type="entry name" value="SMALL RIBOSOMAL SUBUNIT PROTEIN BS1C"/>
    <property type="match status" value="1"/>
</dbReference>
<dbReference type="CDD" id="cd05687">
    <property type="entry name" value="S1_RPS1_repeat_ec1_hs1"/>
    <property type="match status" value="1"/>
</dbReference>
<dbReference type="GO" id="GO:0006412">
    <property type="term" value="P:translation"/>
    <property type="evidence" value="ECO:0007669"/>
    <property type="project" value="TreeGrafter"/>
</dbReference>
<evidence type="ECO:0000256" key="4">
    <source>
        <dbReference type="ARBA" id="ARBA00025604"/>
    </source>
</evidence>
<dbReference type="GO" id="GO:0003729">
    <property type="term" value="F:mRNA binding"/>
    <property type="evidence" value="ECO:0007669"/>
    <property type="project" value="TreeGrafter"/>
</dbReference>
<dbReference type="Pfam" id="PF00575">
    <property type="entry name" value="S1"/>
    <property type="match status" value="4"/>
</dbReference>
<feature type="region of interest" description="Disordered" evidence="5">
    <location>
        <begin position="1"/>
        <end position="21"/>
    </location>
</feature>
<dbReference type="GO" id="GO:0003735">
    <property type="term" value="F:structural constituent of ribosome"/>
    <property type="evidence" value="ECO:0007669"/>
    <property type="project" value="TreeGrafter"/>
</dbReference>
<feature type="domain" description="S1 motif" evidence="6">
    <location>
        <begin position="228"/>
        <end position="296"/>
    </location>
</feature>
<dbReference type="InterPro" id="IPR050437">
    <property type="entry name" value="Ribos_protein_bS1-like"/>
</dbReference>
<comment type="caution">
    <text evidence="7">The sequence shown here is derived from an EMBL/GenBank/DDBJ whole genome shotgun (WGS) entry which is preliminary data.</text>
</comment>
<feature type="domain" description="S1 motif" evidence="6">
    <location>
        <begin position="48"/>
        <end position="116"/>
    </location>
</feature>
<feature type="domain" description="S1 motif" evidence="6">
    <location>
        <begin position="134"/>
        <end position="207"/>
    </location>
</feature>
<gene>
    <name evidence="7" type="ORF">CJ255_06945</name>
</gene>
<dbReference type="SUPFAM" id="SSF50249">
    <property type="entry name" value="Nucleic acid-binding proteins"/>
    <property type="match status" value="4"/>
</dbReference>
<dbReference type="InterPro" id="IPR003029">
    <property type="entry name" value="S1_domain"/>
</dbReference>
<dbReference type="Proteomes" id="UP000220527">
    <property type="component" value="Unassembled WGS sequence"/>
</dbReference>
<dbReference type="RefSeq" id="WP_097643361.1">
    <property type="nucleotide sequence ID" value="NZ_NQWI01000021.1"/>
</dbReference>
<dbReference type="AlphaFoldDB" id="A0A2A6RLL3"/>
<dbReference type="Gene3D" id="2.40.50.140">
    <property type="entry name" value="Nucleic acid-binding proteins"/>
    <property type="match status" value="4"/>
</dbReference>
<keyword evidence="2 7" id="KW-0689">Ribosomal protein</keyword>
<evidence type="ECO:0000313" key="7">
    <source>
        <dbReference type="EMBL" id="PDW03786.1"/>
    </source>
</evidence>
<keyword evidence="3" id="KW-0687">Ribonucleoprotein</keyword>
<evidence type="ECO:0000256" key="2">
    <source>
        <dbReference type="ARBA" id="ARBA00022980"/>
    </source>
</evidence>
<dbReference type="FunFam" id="2.40.50.140:FF:000103">
    <property type="entry name" value="protein RRP5 homolog"/>
    <property type="match status" value="1"/>
</dbReference>
<dbReference type="CDD" id="cd05688">
    <property type="entry name" value="S1_RPS1_repeat_ec3"/>
    <property type="match status" value="1"/>
</dbReference>
<keyword evidence="8" id="KW-1185">Reference proteome</keyword>
<reference evidence="8" key="1">
    <citation type="submission" date="2017-08" db="EMBL/GenBank/DDBJ databases">
        <authorList>
            <person name="Grouzdev D.S."/>
            <person name="Gaisin V.A."/>
            <person name="Rysina M.S."/>
            <person name="Gorlenko V.M."/>
        </authorList>
    </citation>
    <scope>NUCLEOTIDE SEQUENCE [LARGE SCALE GENOMIC DNA]</scope>
    <source>
        <strain evidence="8">Kir15-3F</strain>
    </source>
</reference>
<dbReference type="NCBIfam" id="NF005208">
    <property type="entry name" value="PRK06676.1"/>
    <property type="match status" value="1"/>
</dbReference>
<organism evidence="7 8">
    <name type="scientific">Candidatus Viridilinea mediisalina</name>
    <dbReference type="NCBI Taxonomy" id="2024553"/>
    <lineage>
        <taxon>Bacteria</taxon>
        <taxon>Bacillati</taxon>
        <taxon>Chloroflexota</taxon>
        <taxon>Chloroflexia</taxon>
        <taxon>Chloroflexales</taxon>
        <taxon>Chloroflexineae</taxon>
        <taxon>Oscillochloridaceae</taxon>
        <taxon>Candidatus Viridilinea</taxon>
    </lineage>
</organism>
<feature type="region of interest" description="Disordered" evidence="5">
    <location>
        <begin position="382"/>
        <end position="404"/>
    </location>
</feature>
<protein>
    <submittedName>
        <fullName evidence="7">30S ribosomal protein S1</fullName>
    </submittedName>
</protein>
<dbReference type="PANTHER" id="PTHR10724">
    <property type="entry name" value="30S RIBOSOMAL PROTEIN S1"/>
    <property type="match status" value="1"/>
</dbReference>
<dbReference type="SMART" id="SM00316">
    <property type="entry name" value="S1"/>
    <property type="match status" value="4"/>
</dbReference>
<comment type="function">
    <text evidence="4">Binds mRNA; thus facilitating recognition of the initiation point. It is needed to translate mRNA with a short Shine-Dalgarno (SD) purine-rich sequence.</text>
</comment>
<evidence type="ECO:0000259" key="6">
    <source>
        <dbReference type="PROSITE" id="PS50126"/>
    </source>
</evidence>
<feature type="domain" description="S1 motif" evidence="6">
    <location>
        <begin position="313"/>
        <end position="382"/>
    </location>
</feature>
<sequence length="404" mass="44689">MRTADDPNATTPPPDHDEYGASFEEEERALMEQFLSDPAHDYRNLKYGDTADGKIMRVDRDELLVDVGAKAEGVVPAREMQSLAPEDRAALQVGDTILVFVVQSEDKEGRAILSVDKARQERSWRLLQAAHESGDVISARVVNYNKGGLLVNLDGVRGFVPASQVTGISRGPDTQKQSDMARMVNTDLQLKVIEINRNRNRLILSERQAVQESRESKKDELLINLSEGDVRTGVISSVCDFGAFVDIGGADGLVHLSEISWSRVKHPAEVLKVGDKVEVAILSIDQDRKRIALSIKRTQREPWTRAGERYQLGQIVEGTITQLASFGAFARIEDGIEGLIHISEMGDERIQHPKEVVSEGMPIQARIIRIDPARKRMGLSLRLNRDDAEGEDEGDVPADPNGEA</sequence>
<dbReference type="PRINTS" id="PR00681">
    <property type="entry name" value="RIBOSOMALS1"/>
</dbReference>
<name>A0A2A6RLL3_9CHLR</name>
<dbReference type="OrthoDB" id="9804077at2"/>
<dbReference type="CDD" id="cd04465">
    <property type="entry name" value="S1_RPS1_repeat_ec2_hs2"/>
    <property type="match status" value="1"/>
</dbReference>
<dbReference type="InterPro" id="IPR035104">
    <property type="entry name" value="Ribosomal_protein_S1-like"/>
</dbReference>
<proteinExistence type="inferred from homology"/>